<feature type="signal peptide" evidence="3">
    <location>
        <begin position="1"/>
        <end position="19"/>
    </location>
</feature>
<proteinExistence type="predicted"/>
<evidence type="ECO:0000313" key="5">
    <source>
        <dbReference type="Proteomes" id="UP001320245"/>
    </source>
</evidence>
<evidence type="ECO:0000256" key="3">
    <source>
        <dbReference type="SAM" id="SignalP"/>
    </source>
</evidence>
<name>A0AAN9YJ30_9PEZI</name>
<keyword evidence="2" id="KW-1133">Transmembrane helix</keyword>
<accession>A0AAN9YJ30</accession>
<feature type="region of interest" description="Disordered" evidence="1">
    <location>
        <begin position="649"/>
        <end position="694"/>
    </location>
</feature>
<protein>
    <submittedName>
        <fullName evidence="4">Uncharacterized protein</fullName>
    </submittedName>
</protein>
<dbReference type="Proteomes" id="UP001320245">
    <property type="component" value="Unassembled WGS sequence"/>
</dbReference>
<dbReference type="AlphaFoldDB" id="A0AAN9YJ30"/>
<dbReference type="InterPro" id="IPR036514">
    <property type="entry name" value="SGNH_hydro_sf"/>
</dbReference>
<evidence type="ECO:0000256" key="2">
    <source>
        <dbReference type="SAM" id="Phobius"/>
    </source>
</evidence>
<comment type="caution">
    <text evidence="4">The sequence shown here is derived from an EMBL/GenBank/DDBJ whole genome shotgun (WGS) entry which is preliminary data.</text>
</comment>
<sequence length="786" mass="86205">MKASLVSAVPALLATAVEAHVLPTVQHGNNNSTPQKSPILARVDGDPTDFSWVKRFATASMIESCVFLPFSGEDACTSVIDIAQNNLDTILKDNLMQFMEALDDKLNDDGIVIFNGYAQFFNTENEDCSTNQDWTLLALGSDPLTLTAERRKTFNNLVVQINDLIHGVVNDTAASFKYKWHIGYSNWGLWPSDGVAGQMCDPASTGVYPDTAQPNLQFFKPKAAIKSDAELKKRDVGGLAAKLEAFDEVMRQNTETELYNSRRYNSANPHAEALHMLDSRAPTAPGCPKDSANDTTSLSLGLPNCIGKVFHSNELGHYTVASWVFSPSLTSGLRSWTRQHQFTCYQKTGSKAYSNGDQLNEKYESFCKGVTKPAGIAGWKAGYSKTYLSGMPDGFIFSVYASAYSSGENEYDEDERINSMPRIINSYDANDPDNPMDWKFGGEYTRGNWVYRVSPQRDTRPWPVMKAASGSCKGWYKFFFSSYTITGNGINDWKFTYSDNAVDDGYEWRKLGRGRVSRQNGGLITFISKSNPIMDITNATTRLRRTFHYPTEDNLNDSAPDVLDEEEQEDLIQTLAEQNEAHNRQYRTLLLALPLASSVPYLLALPRRPTILIALLGLTSLASTAFLLLSLPPVETGIAALDSWAAKKPTTTTTTSTAGRDDGLGALDDSDGRRRKRQRPSAGGSSSSSGSGSSKFSLAALQRQQRSPLGRYLPYLNAGLCAVLVLYGQLLARRGGGGAQQRQFGALGLGNLAAVVYAVVVVAKLVMASVDPERELEALRYGYKGA</sequence>
<keyword evidence="3" id="KW-0732">Signal</keyword>
<keyword evidence="2" id="KW-0812">Transmembrane</keyword>
<gene>
    <name evidence="4" type="ORF">SLS53_002086</name>
</gene>
<feature type="transmembrane region" description="Helical" evidence="2">
    <location>
        <begin position="744"/>
        <end position="767"/>
    </location>
</feature>
<evidence type="ECO:0000256" key="1">
    <source>
        <dbReference type="SAM" id="MobiDB-lite"/>
    </source>
</evidence>
<feature type="transmembrane region" description="Helical" evidence="2">
    <location>
        <begin position="611"/>
        <end position="631"/>
    </location>
</feature>
<feature type="compositionally biased region" description="Low complexity" evidence="1">
    <location>
        <begin position="681"/>
        <end position="694"/>
    </location>
</feature>
<feature type="chain" id="PRO_5042900812" evidence="3">
    <location>
        <begin position="20"/>
        <end position="786"/>
    </location>
</feature>
<dbReference type="EMBL" id="JAJSPL020000005">
    <property type="protein sequence ID" value="KAK7746898.1"/>
    <property type="molecule type" value="Genomic_DNA"/>
</dbReference>
<reference evidence="4 5" key="1">
    <citation type="journal article" date="2023" name="PLoS ONE">
        <title>Cytospora paraplurivora sp. nov. isolated from orchards with fruit tree decline syndrome in Ontario, Canada.</title>
        <authorList>
            <person name="Ilyukhin E."/>
            <person name="Nguyen H.D.T."/>
            <person name="Castle A.J."/>
            <person name="Ellouze W."/>
        </authorList>
    </citation>
    <scope>NUCLEOTIDE SEQUENCE [LARGE SCALE GENOMIC DNA]</scope>
    <source>
        <strain evidence="4 5">FDS-564</strain>
    </source>
</reference>
<keyword evidence="2" id="KW-0472">Membrane</keyword>
<dbReference type="Pfam" id="PF18647">
    <property type="entry name" value="Fungal_lectin_2"/>
    <property type="match status" value="1"/>
</dbReference>
<keyword evidence="5" id="KW-1185">Reference proteome</keyword>
<evidence type="ECO:0000313" key="4">
    <source>
        <dbReference type="EMBL" id="KAK7746898.1"/>
    </source>
</evidence>
<organism evidence="4 5">
    <name type="scientific">Cytospora paraplurivora</name>
    <dbReference type="NCBI Taxonomy" id="2898453"/>
    <lineage>
        <taxon>Eukaryota</taxon>
        <taxon>Fungi</taxon>
        <taxon>Dikarya</taxon>
        <taxon>Ascomycota</taxon>
        <taxon>Pezizomycotina</taxon>
        <taxon>Sordariomycetes</taxon>
        <taxon>Sordariomycetidae</taxon>
        <taxon>Diaporthales</taxon>
        <taxon>Cytosporaceae</taxon>
        <taxon>Cytospora</taxon>
    </lineage>
</organism>
<feature type="transmembrane region" description="Helical" evidence="2">
    <location>
        <begin position="712"/>
        <end position="732"/>
    </location>
</feature>
<dbReference type="Gene3D" id="3.40.50.1110">
    <property type="entry name" value="SGNH hydrolase"/>
    <property type="match status" value="1"/>
</dbReference>